<dbReference type="PANTHER" id="PTHR46313:SF3">
    <property type="entry name" value="PROLYCOPENE ISOMERASE, CHLOROPLASTIC"/>
    <property type="match status" value="1"/>
</dbReference>
<dbReference type="InterPro" id="IPR036188">
    <property type="entry name" value="FAD/NAD-bd_sf"/>
</dbReference>
<dbReference type="AlphaFoldDB" id="B3ELI5"/>
<dbReference type="InterPro" id="IPR002937">
    <property type="entry name" value="Amino_oxidase"/>
</dbReference>
<protein>
    <submittedName>
        <fullName evidence="3">Amine oxidase</fullName>
    </submittedName>
</protein>
<proteinExistence type="predicted"/>
<dbReference type="eggNOG" id="COG1233">
    <property type="taxonomic scope" value="Bacteria"/>
</dbReference>
<dbReference type="OrthoDB" id="9789960at2"/>
<dbReference type="Gene3D" id="3.50.50.60">
    <property type="entry name" value="FAD/NAD(P)-binding domain"/>
    <property type="match status" value="2"/>
</dbReference>
<organism evidence="3">
    <name type="scientific">Chlorobium phaeobacteroides (strain BS1)</name>
    <dbReference type="NCBI Taxonomy" id="331678"/>
    <lineage>
        <taxon>Bacteria</taxon>
        <taxon>Pseudomonadati</taxon>
        <taxon>Chlorobiota</taxon>
        <taxon>Chlorobiia</taxon>
        <taxon>Chlorobiales</taxon>
        <taxon>Chlorobiaceae</taxon>
        <taxon>Chlorobium/Pelodictyon group</taxon>
        <taxon>Chlorobium</taxon>
    </lineage>
</organism>
<reference evidence="3" key="1">
    <citation type="submission" date="2008-06" db="EMBL/GenBank/DDBJ databases">
        <title>Complete sequence of Chlorobium phaeobacteroides BS1.</title>
        <authorList>
            <consortium name="US DOE Joint Genome Institute"/>
            <person name="Lucas S."/>
            <person name="Copeland A."/>
            <person name="Lapidus A."/>
            <person name="Glavina del Rio T."/>
            <person name="Dalin E."/>
            <person name="Tice H."/>
            <person name="Bruce D."/>
            <person name="Goodwin L."/>
            <person name="Pitluck S."/>
            <person name="Schmutz J."/>
            <person name="Larimer F."/>
            <person name="Land M."/>
            <person name="Hauser L."/>
            <person name="Kyrpides N."/>
            <person name="Ovchinnikova G."/>
            <person name="Li T."/>
            <person name="Liu Z."/>
            <person name="Zhao F."/>
            <person name="Overmann J."/>
            <person name="Bryant D.A."/>
            <person name="Richardson P."/>
        </authorList>
    </citation>
    <scope>NUCLEOTIDE SEQUENCE [LARGE SCALE GENOMIC DNA]</scope>
    <source>
        <strain evidence="3">BS1</strain>
    </source>
</reference>
<dbReference type="InterPro" id="IPR045892">
    <property type="entry name" value="CrtISO-like"/>
</dbReference>
<name>B3ELI5_CHLPB</name>
<keyword evidence="1" id="KW-0812">Transmembrane</keyword>
<evidence type="ECO:0000259" key="2">
    <source>
        <dbReference type="Pfam" id="PF01593"/>
    </source>
</evidence>
<dbReference type="PANTHER" id="PTHR46313">
    <property type="match status" value="1"/>
</dbReference>
<dbReference type="SUPFAM" id="SSF51905">
    <property type="entry name" value="FAD/NAD(P)-binding domain"/>
    <property type="match status" value="1"/>
</dbReference>
<gene>
    <name evidence="3" type="ordered locus">Cphamn1_0346</name>
</gene>
<evidence type="ECO:0000256" key="1">
    <source>
        <dbReference type="SAM" id="Phobius"/>
    </source>
</evidence>
<keyword evidence="1" id="KW-0472">Membrane</keyword>
<dbReference type="HOGENOM" id="CLU_019722_4_2_10"/>
<evidence type="ECO:0000313" key="3">
    <source>
        <dbReference type="EMBL" id="ACE03314.1"/>
    </source>
</evidence>
<keyword evidence="1" id="KW-1133">Transmembrane helix</keyword>
<feature type="domain" description="Amine oxidase" evidence="2">
    <location>
        <begin position="14"/>
        <end position="484"/>
    </location>
</feature>
<dbReference type="EMBL" id="CP001101">
    <property type="protein sequence ID" value="ACE03314.1"/>
    <property type="molecule type" value="Genomic_DNA"/>
</dbReference>
<accession>B3ELI5</accession>
<dbReference type="PRINTS" id="PR00420">
    <property type="entry name" value="RNGMNOXGNASE"/>
</dbReference>
<sequence length="494" mass="53408">MSEHNRVIVIGAGIGGLTVGALLARKGYSVSIVESRAYPGGCAATFERQGYRFDAGATVGCGFHKNGPLALLGEDLGIAWPVMTCPAAWDFIQGDRSIHLSHSRQEILAQFPDSRLFWDEQDRIASLLWSLAGDTLPWPPAGLSELDVLFRKLIRKAPSLAPMMPLVNKSALQWLREHGLDSDSDFVRFIDAQLLISVQTTSEHANALNAAIALDLPSKGTHRLTGGIGSVSEKLAEAVESAGGRLIYNRSVENLERKGRRVVSLNTSDGARHPADIVVANLTPDSLRLLFDPHASGANRIKKGPKSGWSAFVLYLGVEESVFREGDAGHVQIVAGSGDLGEGNSIFVSVSPSDDSLRAPEGFRAVTVSTHTRPEKWFEAKERGDGAYEELKASYTKKVMSLISQHFENMEGRIAVMSAATPVTWERYTGRSFGYVGGYAQTSLFGVRGPGTPFRNLFLAGDSVFPGQSLPGVVTSSRRVAALVERKYGPRSKK</sequence>
<dbReference type="GO" id="GO:0016116">
    <property type="term" value="P:carotenoid metabolic process"/>
    <property type="evidence" value="ECO:0007669"/>
    <property type="project" value="InterPro"/>
</dbReference>
<dbReference type="Pfam" id="PF01593">
    <property type="entry name" value="Amino_oxidase"/>
    <property type="match status" value="1"/>
</dbReference>
<dbReference type="GO" id="GO:0016491">
    <property type="term" value="F:oxidoreductase activity"/>
    <property type="evidence" value="ECO:0007669"/>
    <property type="project" value="InterPro"/>
</dbReference>
<dbReference type="KEGG" id="cpb:Cphamn1_0346"/>
<dbReference type="STRING" id="331678.Cphamn1_0346"/>
<feature type="transmembrane region" description="Helical" evidence="1">
    <location>
        <begin position="7"/>
        <end position="24"/>
    </location>
</feature>